<dbReference type="Pfam" id="PF12679">
    <property type="entry name" value="ABC2_membrane_2"/>
    <property type="match status" value="1"/>
</dbReference>
<feature type="transmembrane region" description="Helical" evidence="1">
    <location>
        <begin position="54"/>
        <end position="80"/>
    </location>
</feature>
<evidence type="ECO:0000313" key="2">
    <source>
        <dbReference type="EMBL" id="KPQ41440.1"/>
    </source>
</evidence>
<reference evidence="2 3" key="1">
    <citation type="submission" date="2015-09" db="EMBL/GenBank/DDBJ databases">
        <title>A metagenomics-based metabolic model of nitrate-dependent anaerobic oxidation of methane by Methanoperedens-like archaea.</title>
        <authorList>
            <person name="Arshad A."/>
            <person name="Speth D.R."/>
            <person name="De Graaf R.M."/>
            <person name="Op Den Camp H.J."/>
            <person name="Jetten M.S."/>
            <person name="Welte C.U."/>
        </authorList>
    </citation>
    <scope>NUCLEOTIDE SEQUENCE [LARGE SCALE GENOMIC DNA]</scope>
</reference>
<feature type="transmembrane region" description="Helical" evidence="1">
    <location>
        <begin position="101"/>
        <end position="130"/>
    </location>
</feature>
<proteinExistence type="predicted"/>
<dbReference type="AlphaFoldDB" id="A0A0P8A0H3"/>
<feature type="transmembrane region" description="Helical" evidence="1">
    <location>
        <begin position="226"/>
        <end position="244"/>
    </location>
</feature>
<evidence type="ECO:0000256" key="1">
    <source>
        <dbReference type="SAM" id="Phobius"/>
    </source>
</evidence>
<dbReference type="EMBL" id="LKCM01000360">
    <property type="protein sequence ID" value="KPQ41440.1"/>
    <property type="molecule type" value="Genomic_DNA"/>
</dbReference>
<dbReference type="GO" id="GO:0140359">
    <property type="term" value="F:ABC-type transporter activity"/>
    <property type="evidence" value="ECO:0007669"/>
    <property type="project" value="InterPro"/>
</dbReference>
<name>A0A0P8A0H3_9EURY</name>
<accession>A0A0P8A0H3</accession>
<feature type="transmembrane region" description="Helical" evidence="1">
    <location>
        <begin position="171"/>
        <end position="189"/>
    </location>
</feature>
<dbReference type="PANTHER" id="PTHR43471">
    <property type="entry name" value="ABC TRANSPORTER PERMEASE"/>
    <property type="match status" value="1"/>
</dbReference>
<sequence length="249" mass="28561">MNLSEIGIIGEDEILRGSRNKYTLSGFFIFLFVVINHYSTSILSLFSFKSNADIPFYLISYFIILFLGPFLIMMASFDIISNEVETGSIRYIISKIDRASFVLGKFLALFIVFVFALFAITIINLFYTYFSNNTIQLGTAVLFWGFSSLYLGCFITIFLFISALSENNRTSLIMSIVFLGILFFLLIQGNDSFLKYFTPFSYGINNIGFFGKSTHVIDFYALFKNTFAMIIYEIIFLSMSLFAIKRRDL</sequence>
<feature type="transmembrane region" description="Helical" evidence="1">
    <location>
        <begin position="142"/>
        <end position="164"/>
    </location>
</feature>
<keyword evidence="1" id="KW-0812">Transmembrane</keyword>
<comment type="caution">
    <text evidence="2">The sequence shown here is derived from an EMBL/GenBank/DDBJ whole genome shotgun (WGS) entry which is preliminary data.</text>
</comment>
<dbReference type="Proteomes" id="UP000050360">
    <property type="component" value="Unassembled WGS sequence"/>
</dbReference>
<keyword evidence="1" id="KW-1133">Transmembrane helix</keyword>
<dbReference type="GO" id="GO:0005886">
    <property type="term" value="C:plasma membrane"/>
    <property type="evidence" value="ECO:0007669"/>
    <property type="project" value="UniProtKB-SubCell"/>
</dbReference>
<gene>
    <name evidence="2" type="ORF">MPEBLZ_04015</name>
</gene>
<keyword evidence="1" id="KW-0472">Membrane</keyword>
<dbReference type="PANTHER" id="PTHR43471:SF13">
    <property type="entry name" value="ABC-2 TYPE TRANSPORT SYSTEM PERMEASE PROTEIN"/>
    <property type="match status" value="1"/>
</dbReference>
<protein>
    <submittedName>
        <fullName evidence="2">ABC-2 family transporter protein</fullName>
    </submittedName>
</protein>
<evidence type="ECO:0000313" key="3">
    <source>
        <dbReference type="Proteomes" id="UP000050360"/>
    </source>
</evidence>
<feature type="transmembrane region" description="Helical" evidence="1">
    <location>
        <begin position="24"/>
        <end position="48"/>
    </location>
</feature>
<organism evidence="2 3">
    <name type="scientific">Candidatus Methanoperedens nitratireducens</name>
    <dbReference type="NCBI Taxonomy" id="1392998"/>
    <lineage>
        <taxon>Archaea</taxon>
        <taxon>Methanobacteriati</taxon>
        <taxon>Methanobacteriota</taxon>
        <taxon>Stenosarchaea group</taxon>
        <taxon>Methanomicrobia</taxon>
        <taxon>Methanosarcinales</taxon>
        <taxon>ANME-2 cluster</taxon>
        <taxon>Candidatus Methanoperedentaceae</taxon>
        <taxon>Candidatus Methanoperedens</taxon>
    </lineage>
</organism>